<name>A0A6G0VQX2_APHCR</name>
<dbReference type="GO" id="GO:0043565">
    <property type="term" value="F:sequence-specific DNA binding"/>
    <property type="evidence" value="ECO:0007669"/>
    <property type="project" value="InterPro"/>
</dbReference>
<evidence type="ECO:0000313" key="14">
    <source>
        <dbReference type="EMBL" id="KAF0706017.1"/>
    </source>
</evidence>
<evidence type="ECO:0000256" key="11">
    <source>
        <dbReference type="ARBA" id="ARBA00023306"/>
    </source>
</evidence>
<keyword evidence="9" id="KW-0804">Transcription</keyword>
<accession>A0A6G0VQX2</accession>
<dbReference type="GO" id="GO:0005654">
    <property type="term" value="C:nucleoplasm"/>
    <property type="evidence" value="ECO:0007669"/>
    <property type="project" value="UniProtKB-SubCell"/>
</dbReference>
<evidence type="ECO:0000256" key="2">
    <source>
        <dbReference type="ARBA" id="ARBA00006177"/>
    </source>
</evidence>
<evidence type="ECO:0000256" key="9">
    <source>
        <dbReference type="ARBA" id="ARBA00023163"/>
    </source>
</evidence>
<dbReference type="AlphaFoldDB" id="A0A6G0VQX2"/>
<keyword evidence="11" id="KW-0131">Cell cycle</keyword>
<gene>
    <name evidence="14" type="ORF">FWK35_00033124</name>
</gene>
<dbReference type="Proteomes" id="UP000478052">
    <property type="component" value="Unassembled WGS sequence"/>
</dbReference>
<evidence type="ECO:0000256" key="5">
    <source>
        <dbReference type="ARBA" id="ARBA00022833"/>
    </source>
</evidence>
<keyword evidence="7" id="KW-0175">Coiled coil</keyword>
<dbReference type="PANTHER" id="PTHR46600:SF1">
    <property type="entry name" value="THAP DOMAIN-CONTAINING PROTEIN 1"/>
    <property type="match status" value="1"/>
</dbReference>
<keyword evidence="5" id="KW-0862">Zinc</keyword>
<evidence type="ECO:0000259" key="13">
    <source>
        <dbReference type="PROSITE" id="PS50950"/>
    </source>
</evidence>
<comment type="caution">
    <text evidence="14">The sequence shown here is derived from an EMBL/GenBank/DDBJ whole genome shotgun (WGS) entry which is preliminary data.</text>
</comment>
<evidence type="ECO:0000256" key="12">
    <source>
        <dbReference type="PROSITE-ProRule" id="PRU00309"/>
    </source>
</evidence>
<dbReference type="Pfam" id="PF05485">
    <property type="entry name" value="THAP"/>
    <property type="match status" value="1"/>
</dbReference>
<keyword evidence="15" id="KW-1185">Reference proteome</keyword>
<keyword evidence="6" id="KW-0805">Transcription regulation</keyword>
<protein>
    <submittedName>
        <fullName evidence="14">THAP domain-containing protein 2-like</fullName>
    </submittedName>
</protein>
<dbReference type="SUPFAM" id="SSF57716">
    <property type="entry name" value="Glucocorticoid receptor-like (DNA-binding domain)"/>
    <property type="match status" value="1"/>
</dbReference>
<feature type="non-terminal residue" evidence="14">
    <location>
        <position position="184"/>
    </location>
</feature>
<dbReference type="InterPro" id="IPR038441">
    <property type="entry name" value="THAP_Znf_sf"/>
</dbReference>
<keyword evidence="10" id="KW-0539">Nucleus</keyword>
<dbReference type="Gene3D" id="6.20.210.20">
    <property type="entry name" value="THAP domain"/>
    <property type="match status" value="1"/>
</dbReference>
<proteinExistence type="inferred from homology"/>
<dbReference type="InterPro" id="IPR026516">
    <property type="entry name" value="THAP1/10"/>
</dbReference>
<evidence type="ECO:0000256" key="3">
    <source>
        <dbReference type="ARBA" id="ARBA00022723"/>
    </source>
</evidence>
<evidence type="ECO:0000313" key="15">
    <source>
        <dbReference type="Proteomes" id="UP000478052"/>
    </source>
</evidence>
<keyword evidence="8 12" id="KW-0238">DNA-binding</keyword>
<dbReference type="InterPro" id="IPR006612">
    <property type="entry name" value="THAP_Znf"/>
</dbReference>
<keyword evidence="3" id="KW-0479">Metal-binding</keyword>
<dbReference type="PANTHER" id="PTHR46600">
    <property type="entry name" value="THAP DOMAIN-CONTAINING"/>
    <property type="match status" value="1"/>
</dbReference>
<evidence type="ECO:0000256" key="10">
    <source>
        <dbReference type="ARBA" id="ARBA00023242"/>
    </source>
</evidence>
<evidence type="ECO:0000256" key="1">
    <source>
        <dbReference type="ARBA" id="ARBA00004642"/>
    </source>
</evidence>
<evidence type="ECO:0000256" key="7">
    <source>
        <dbReference type="ARBA" id="ARBA00023054"/>
    </source>
</evidence>
<evidence type="ECO:0000256" key="4">
    <source>
        <dbReference type="ARBA" id="ARBA00022771"/>
    </source>
</evidence>
<comment type="similarity">
    <text evidence="2">Belongs to the THAP1 family.</text>
</comment>
<evidence type="ECO:0000256" key="8">
    <source>
        <dbReference type="ARBA" id="ARBA00023125"/>
    </source>
</evidence>
<dbReference type="PROSITE" id="PS50950">
    <property type="entry name" value="ZF_THAP"/>
    <property type="match status" value="1"/>
</dbReference>
<dbReference type="GO" id="GO:0008270">
    <property type="term" value="F:zinc ion binding"/>
    <property type="evidence" value="ECO:0007669"/>
    <property type="project" value="UniProtKB-KW"/>
</dbReference>
<dbReference type="EMBL" id="VUJU01013067">
    <property type="protein sequence ID" value="KAF0706017.1"/>
    <property type="molecule type" value="Genomic_DNA"/>
</dbReference>
<sequence length="184" mass="20649">MYWYLKLNKSVNCVTSKFLIATNMPSCFVCGRTRNQNSKQDKITFHRFPTDVITREKWYEFLLSNSLSKDKVTQNSLICSEHFASHNFVYYNRKTILNKTAVPSICVARVKSAKLLFPETRTPIRISGFQVTASSSGLEDVVPLDDTNNTCLNMSSSSTVSTSDVLKQVTASNSDLKGVVPLDD</sequence>
<feature type="domain" description="THAP-type" evidence="13">
    <location>
        <begin position="24"/>
        <end position="106"/>
    </location>
</feature>
<organism evidence="14 15">
    <name type="scientific">Aphis craccivora</name>
    <name type="common">Cowpea aphid</name>
    <dbReference type="NCBI Taxonomy" id="307492"/>
    <lineage>
        <taxon>Eukaryota</taxon>
        <taxon>Metazoa</taxon>
        <taxon>Ecdysozoa</taxon>
        <taxon>Arthropoda</taxon>
        <taxon>Hexapoda</taxon>
        <taxon>Insecta</taxon>
        <taxon>Pterygota</taxon>
        <taxon>Neoptera</taxon>
        <taxon>Paraneoptera</taxon>
        <taxon>Hemiptera</taxon>
        <taxon>Sternorrhyncha</taxon>
        <taxon>Aphidomorpha</taxon>
        <taxon>Aphidoidea</taxon>
        <taxon>Aphididae</taxon>
        <taxon>Aphidini</taxon>
        <taxon>Aphis</taxon>
        <taxon>Aphis</taxon>
    </lineage>
</organism>
<dbReference type="SMART" id="SM00980">
    <property type="entry name" value="THAP"/>
    <property type="match status" value="1"/>
</dbReference>
<keyword evidence="4 12" id="KW-0863">Zinc-finger</keyword>
<comment type="subcellular location">
    <subcellularLocation>
        <location evidence="1">Nucleus</location>
        <location evidence="1">Nucleoplasm</location>
    </subcellularLocation>
</comment>
<evidence type="ECO:0000256" key="6">
    <source>
        <dbReference type="ARBA" id="ARBA00023015"/>
    </source>
</evidence>
<reference evidence="14 15" key="1">
    <citation type="submission" date="2019-08" db="EMBL/GenBank/DDBJ databases">
        <title>Whole genome of Aphis craccivora.</title>
        <authorList>
            <person name="Voronova N.V."/>
            <person name="Shulinski R.S."/>
            <person name="Bandarenka Y.V."/>
            <person name="Zhorov D.G."/>
            <person name="Warner D."/>
        </authorList>
    </citation>
    <scope>NUCLEOTIDE SEQUENCE [LARGE SCALE GENOMIC DNA]</scope>
    <source>
        <strain evidence="14">180601</strain>
        <tissue evidence="14">Whole Body</tissue>
    </source>
</reference>
<dbReference type="OrthoDB" id="6622826at2759"/>